<dbReference type="Proteomes" id="UP000028667">
    <property type="component" value="Segment"/>
</dbReference>
<dbReference type="GeneID" id="20041529"/>
<proteinExistence type="predicted"/>
<organism evidence="1 2">
    <name type="scientific">Aureococcus anophagefferens virus</name>
    <dbReference type="NCBI Taxonomy" id="1474867"/>
    <lineage>
        <taxon>Viruses</taxon>
        <taxon>Varidnaviria</taxon>
        <taxon>Bamfordvirae</taxon>
        <taxon>Nucleocytoviricota</taxon>
        <taxon>Megaviricetes</taxon>
        <taxon>Imitervirales</taxon>
        <taxon>Schizomimiviridae</taxon>
        <taxon>Kratosvirus</taxon>
        <taxon>Kratosvirus quantuckense</taxon>
    </lineage>
</organism>
<name>A0A076FH23_9VIRU</name>
<accession>A0A076FH23</accession>
<dbReference type="KEGG" id="vg:20041529"/>
<gene>
    <name evidence="1" type="ORF">AaV_345</name>
</gene>
<dbReference type="RefSeq" id="YP_009052414.1">
    <property type="nucleotide sequence ID" value="NC_024697.1"/>
</dbReference>
<sequence>MSDIIGIGMKETHNPKSLNIKYHICCKQGNVNNTLDFKIFKLPLVQFILHPFNRDEYLTNDELEKFTETNIVPFINVDGSEVEVWLEPWITLNGIKNNKYAFEIVNNILRGDSPESSYSTVQMTGNYFTGIRHVQY</sequence>
<keyword evidence="2" id="KW-1185">Reference proteome</keyword>
<reference evidence="1 2" key="1">
    <citation type="journal article" date="2014" name="Virology">
        <title>Genome of brown tide virus (AaV), the little giant of the Megaviridae, elucidates NCLDV genome expansion and host-virus coevolution.</title>
        <authorList>
            <person name="Moniruzzaman M."/>
            <person name="LeCleir G.R."/>
            <person name="Brown C.M."/>
            <person name="Gobler C.J."/>
            <person name="Bidle K.D."/>
            <person name="Wilson W.H."/>
            <person name="Wilhelm S.W."/>
        </authorList>
    </citation>
    <scope>NUCLEOTIDE SEQUENCE [LARGE SCALE GENOMIC DNA]</scope>
    <source>
        <strain evidence="1">BtV-01</strain>
    </source>
</reference>
<evidence type="ECO:0000313" key="1">
    <source>
        <dbReference type="EMBL" id="AII17037.1"/>
    </source>
</evidence>
<dbReference type="EMBL" id="KJ645900">
    <property type="protein sequence ID" value="AII17037.1"/>
    <property type="molecule type" value="Genomic_DNA"/>
</dbReference>
<protein>
    <submittedName>
        <fullName evidence="1">Uncharacterized protein</fullName>
    </submittedName>
</protein>
<evidence type="ECO:0000313" key="2">
    <source>
        <dbReference type="Proteomes" id="UP000028667"/>
    </source>
</evidence>